<dbReference type="VEuPathDB" id="ToxoDB:LOC34620139"/>
<feature type="compositionally biased region" description="Acidic residues" evidence="1">
    <location>
        <begin position="1626"/>
        <end position="1637"/>
    </location>
</feature>
<feature type="region of interest" description="Disordered" evidence="1">
    <location>
        <begin position="1304"/>
        <end position="1333"/>
    </location>
</feature>
<keyword evidence="3" id="KW-1185">Reference proteome</keyword>
<feature type="compositionally biased region" description="Basic and acidic residues" evidence="1">
    <location>
        <begin position="1058"/>
        <end position="1082"/>
    </location>
</feature>
<reference evidence="2 3" key="1">
    <citation type="journal article" date="2016" name="BMC Genomics">
        <title>Comparative genomics reveals Cyclospora cayetanensis possesses coccidia-like metabolism and invasion components but unique surface antigens.</title>
        <authorList>
            <person name="Liu S."/>
            <person name="Wang L."/>
            <person name="Zheng H."/>
            <person name="Xu Z."/>
            <person name="Roellig D.M."/>
            <person name="Li N."/>
            <person name="Frace M.A."/>
            <person name="Tang K."/>
            <person name="Arrowood M.J."/>
            <person name="Moss D.M."/>
            <person name="Zhang L."/>
            <person name="Feng Y."/>
            <person name="Xiao L."/>
        </authorList>
    </citation>
    <scope>NUCLEOTIDE SEQUENCE [LARGE SCALE GENOMIC DNA]</scope>
    <source>
        <strain evidence="2 3">CHN_HEN01</strain>
    </source>
</reference>
<feature type="region of interest" description="Disordered" evidence="1">
    <location>
        <begin position="1521"/>
        <end position="1567"/>
    </location>
</feature>
<evidence type="ECO:0000256" key="1">
    <source>
        <dbReference type="SAM" id="MobiDB-lite"/>
    </source>
</evidence>
<dbReference type="Proteomes" id="UP000095192">
    <property type="component" value="Unassembled WGS sequence"/>
</dbReference>
<comment type="caution">
    <text evidence="2">The sequence shown here is derived from an EMBL/GenBank/DDBJ whole genome shotgun (WGS) entry which is preliminary data.</text>
</comment>
<feature type="region of interest" description="Disordered" evidence="1">
    <location>
        <begin position="1622"/>
        <end position="1661"/>
    </location>
</feature>
<accession>A0A1D3D2W7</accession>
<name>A0A1D3D2W7_9EIME</name>
<evidence type="ECO:0000313" key="2">
    <source>
        <dbReference type="EMBL" id="OEH77784.1"/>
    </source>
</evidence>
<dbReference type="InParanoid" id="A0A1D3D2W7"/>
<feature type="region of interest" description="Disordered" evidence="1">
    <location>
        <begin position="1148"/>
        <end position="1171"/>
    </location>
</feature>
<feature type="compositionally biased region" description="Low complexity" evidence="1">
    <location>
        <begin position="1527"/>
        <end position="1550"/>
    </location>
</feature>
<dbReference type="VEuPathDB" id="ToxoDB:cyc_03451"/>
<feature type="compositionally biased region" description="Low complexity" evidence="1">
    <location>
        <begin position="1038"/>
        <end position="1055"/>
    </location>
</feature>
<feature type="region of interest" description="Disordered" evidence="1">
    <location>
        <begin position="294"/>
        <end position="348"/>
    </location>
</feature>
<feature type="region of interest" description="Disordered" evidence="1">
    <location>
        <begin position="1034"/>
        <end position="1102"/>
    </location>
</feature>
<evidence type="ECO:0000313" key="3">
    <source>
        <dbReference type="Proteomes" id="UP000095192"/>
    </source>
</evidence>
<gene>
    <name evidence="2" type="ORF">cyc_03451</name>
</gene>
<dbReference type="PROSITE" id="PS51257">
    <property type="entry name" value="PROKAR_LIPOPROTEIN"/>
    <property type="match status" value="1"/>
</dbReference>
<proteinExistence type="predicted"/>
<feature type="compositionally biased region" description="Basic and acidic residues" evidence="1">
    <location>
        <begin position="326"/>
        <end position="345"/>
    </location>
</feature>
<feature type="compositionally biased region" description="Gly residues" evidence="1">
    <location>
        <begin position="1084"/>
        <end position="1095"/>
    </location>
</feature>
<organism evidence="2 3">
    <name type="scientific">Cyclospora cayetanensis</name>
    <dbReference type="NCBI Taxonomy" id="88456"/>
    <lineage>
        <taxon>Eukaryota</taxon>
        <taxon>Sar</taxon>
        <taxon>Alveolata</taxon>
        <taxon>Apicomplexa</taxon>
        <taxon>Conoidasida</taxon>
        <taxon>Coccidia</taxon>
        <taxon>Eucoccidiorida</taxon>
        <taxon>Eimeriorina</taxon>
        <taxon>Eimeriidae</taxon>
        <taxon>Cyclospora</taxon>
    </lineage>
</organism>
<dbReference type="EMBL" id="JROU02000983">
    <property type="protein sequence ID" value="OEH77784.1"/>
    <property type="molecule type" value="Genomic_DNA"/>
</dbReference>
<sequence length="1661" mass="181866">MQRSQSDPPSITTTYLVVTLSSSCAVLVDRMKRFLGRVIVRVCAKLVFCRLLSRPLNAIYEGLLRGATFYTISEVVTVETQSTIGDSLQRYRLCAAEMADFTPQEQFSIISQQLLLLDQLCAQDKATKLLEAVSPQFQPSHETQQVPMPVVTLRDADTAAGAHLALRGEREVRETVPMGSEAPAVSETDLLDVRSPKELRFQLMQRASMEHQQQLLRQRALSQQQQRLVFQRSQERNAAPHDLAQLFSDIHEARKQQCQHRVPQTGPAAHEQKLEGWLTATSWRHHSSKVFSEDDGISLSRHHRTHEASGAATSSKRDKKLSGQSRDADRQLEPHQREDPRHLVCEDPQNLGENFSEKRRQMLRAAALLDTSALLTSTLHAFRSSNTEIRETEGPKMDIYPGWSYSDKNSGDSRCDGDDLTCNLSRSQISASPPALDAPRSPASGKVIQVHGEPLSPAFLCASLPSRCLSHHCLRVTLHARRCSIRTRRYWRALVPLFPRRSTYTPAAVLSDEDMGRYVNIRPRITDSQDPVASLESWAPPKEPFTAPGLYRLEEGTRILGAWGIAVDDVGCLRRCTAAVGDAEGGTTERIALTRRKRPKVFQNLSQHQPSETPWSRVLKEAGTTEAEGLQTLERWYTRTAREPPTEQQIWAVTPEEYAAAFGDYAEGLVASLERLIQMRQPPTQGGGTARSCGCPCSVCSGQLCRVRLAWRRTLMAFEVAVDKAAAERLPTDSSGEESGEGTVDLATCRRPVSTTRSNKGGWEWCRICPLGCRMQFRLILHELYQPLSLTRSGFRSAVGQMLLRLRQYVILSPLAAVFLMQRVRQIRHPHSLRAGVPEARKEADDVEGCKGARSSHVHSWATRDWAEACLQRRRQSLTSNESDIVVTSGDLDKSVTRLSMLSTNLYRPPATRASEEKICPMSAVDGGHCEAIPWLPEAVDNTEVAKYAPEQLRLLLGAIPLHKGLVSPRGAERNVIRAAAASGVVGDHEYEEEDTHSPRYSYPVSLASSQVPSTCSTPPAQSRRPRIGRCFAVPRNAGSQGSDGASGNSSSATSQECELHNHCDGNGRARRGRTFDRDDCGRFGNGGDGYGGDGVDVSPRRLRRMPRARLTSDELHATPARLAEISRRVMPLVPWWWGDYIKTGAAQESARPDSRTLDSNECDSDSSSSVSSTISLAAAPHLFRIPYEPMLEASQSSAGVSAGQVQNAGTGTTVAQTNDALTSQNRIGISMAFHEGADAVGIHSGDLPIELIHAAAELVDSLDNWPFELGERQTTHSIGLPRGHGLLTTEQILGLHIDTTAPASNAAGVPGSGQQGRKAKQQKGPVDSSLVGLQPGSSQGILTFVSSILCTPSDGEVECVKGFELLEGVLNTLFDSTNGPIDQSLEGATDTRNGTPHISDPLDFNSRMQVSATNVFKTKTEHEDASKVLSEAARRTDNATPVYLDVTTPLLRSLAASATPAAEPTQDRLAVDDFYALPLLKRAVSYRDTYEPFDKDYTDVQIRLKPLRAFGVKQQRYSRFRRRSWRQSPQSSGSSPRGSSHASSRSQGSAALDHTKGDTVGDSGIVRRTFRDTEPLATQGLLRTLHYKVVRAHRVPALTSEVLHARDGGGVGLPPVVEARPAWLGDDEGGDIDASDNPESLPASSGGDAGVETIPPEATT</sequence>
<protein>
    <submittedName>
        <fullName evidence="2">Uncharacterized protein</fullName>
    </submittedName>
</protein>